<reference evidence="12 13" key="1">
    <citation type="submission" date="2018-08" db="EMBL/GenBank/DDBJ databases">
        <title>Genome and evolution of the arbuscular mycorrhizal fungus Diversispora epigaea (formerly Glomus versiforme) and its bacterial endosymbionts.</title>
        <authorList>
            <person name="Sun X."/>
            <person name="Fei Z."/>
            <person name="Harrison M."/>
        </authorList>
    </citation>
    <scope>NUCLEOTIDE SEQUENCE [LARGE SCALE GENOMIC DNA]</scope>
    <source>
        <strain evidence="12 13">IT104</strain>
    </source>
</reference>
<evidence type="ECO:0000256" key="1">
    <source>
        <dbReference type="ARBA" id="ARBA00004123"/>
    </source>
</evidence>
<sequence length="209" mass="24262">MSTQNLSFDQSSSSQPNSQQSQRLRKFNEVLEKSLTETLNSFSYEKLAQCFPSVAKTNPNDLSVAHVQVIEFMRKHVKKEFSLILEKRNIPEKINEFDTLIDKARQHQQEIGYQSSLIYPMSPKTILRAKTLPLKEEELKHLKEEFSKINEENTRLMSELKVKKEHSNRMASSIREIKSELNKAVEVTTEIPVNEMQTIIETVIKLPNQ</sequence>
<evidence type="ECO:0000313" key="13">
    <source>
        <dbReference type="Proteomes" id="UP000266861"/>
    </source>
</evidence>
<evidence type="ECO:0000256" key="6">
    <source>
        <dbReference type="ARBA" id="ARBA00022838"/>
    </source>
</evidence>
<dbReference type="GO" id="GO:0007059">
    <property type="term" value="P:chromosome segregation"/>
    <property type="evidence" value="ECO:0007669"/>
    <property type="project" value="TreeGrafter"/>
</dbReference>
<protein>
    <recommendedName>
        <fullName evidence="14">Nnf1-domain-containing protein</fullName>
    </recommendedName>
</protein>
<gene>
    <name evidence="12" type="ORF">Glove_575g36</name>
</gene>
<dbReference type="Pfam" id="PF03980">
    <property type="entry name" value="Nnf1"/>
    <property type="match status" value="1"/>
</dbReference>
<keyword evidence="6" id="KW-0995">Kinetochore</keyword>
<accession>A0A397G9F6</accession>
<dbReference type="PANTHER" id="PTHR15459:SF3">
    <property type="entry name" value="POLYAMINE-MODULATED FACTOR 1"/>
    <property type="match status" value="1"/>
</dbReference>
<dbReference type="InterPro" id="IPR007128">
    <property type="entry name" value="PMF1/Nnf1"/>
</dbReference>
<keyword evidence="4" id="KW-0132">Cell division</keyword>
<feature type="coiled-coil region" evidence="10">
    <location>
        <begin position="132"/>
        <end position="159"/>
    </location>
</feature>
<dbReference type="OrthoDB" id="18453at2759"/>
<evidence type="ECO:0000256" key="3">
    <source>
        <dbReference type="ARBA" id="ARBA00022454"/>
    </source>
</evidence>
<evidence type="ECO:0008006" key="14">
    <source>
        <dbReference type="Google" id="ProtNLM"/>
    </source>
</evidence>
<organism evidence="12 13">
    <name type="scientific">Diversispora epigaea</name>
    <dbReference type="NCBI Taxonomy" id="1348612"/>
    <lineage>
        <taxon>Eukaryota</taxon>
        <taxon>Fungi</taxon>
        <taxon>Fungi incertae sedis</taxon>
        <taxon>Mucoromycota</taxon>
        <taxon>Glomeromycotina</taxon>
        <taxon>Glomeromycetes</taxon>
        <taxon>Diversisporales</taxon>
        <taxon>Diversisporaceae</taxon>
        <taxon>Diversispora</taxon>
    </lineage>
</organism>
<dbReference type="GO" id="GO:0000444">
    <property type="term" value="C:MIS12/MIND type complex"/>
    <property type="evidence" value="ECO:0007669"/>
    <property type="project" value="InterPro"/>
</dbReference>
<keyword evidence="9" id="KW-0137">Centromere</keyword>
<dbReference type="PANTHER" id="PTHR15459">
    <property type="entry name" value="POLYAMINE-MODULATED FACTOR 1"/>
    <property type="match status" value="1"/>
</dbReference>
<evidence type="ECO:0000256" key="10">
    <source>
        <dbReference type="SAM" id="Coils"/>
    </source>
</evidence>
<evidence type="ECO:0000256" key="8">
    <source>
        <dbReference type="ARBA" id="ARBA00023306"/>
    </source>
</evidence>
<keyword evidence="7" id="KW-0539">Nucleus</keyword>
<evidence type="ECO:0000256" key="5">
    <source>
        <dbReference type="ARBA" id="ARBA00022776"/>
    </source>
</evidence>
<comment type="subcellular location">
    <subcellularLocation>
        <location evidence="2">Chromosome</location>
        <location evidence="2">Centromere</location>
        <location evidence="2">Kinetochore</location>
    </subcellularLocation>
    <subcellularLocation>
        <location evidence="1">Nucleus</location>
    </subcellularLocation>
</comment>
<dbReference type="EMBL" id="PQFF01000485">
    <property type="protein sequence ID" value="RHZ47611.1"/>
    <property type="molecule type" value="Genomic_DNA"/>
</dbReference>
<keyword evidence="5" id="KW-0498">Mitosis</keyword>
<evidence type="ECO:0000256" key="9">
    <source>
        <dbReference type="ARBA" id="ARBA00023328"/>
    </source>
</evidence>
<evidence type="ECO:0000256" key="2">
    <source>
        <dbReference type="ARBA" id="ARBA00004629"/>
    </source>
</evidence>
<keyword evidence="3" id="KW-0158">Chromosome</keyword>
<evidence type="ECO:0000313" key="12">
    <source>
        <dbReference type="EMBL" id="RHZ47611.1"/>
    </source>
</evidence>
<feature type="compositionally biased region" description="Low complexity" evidence="11">
    <location>
        <begin position="1"/>
        <end position="22"/>
    </location>
</feature>
<comment type="caution">
    <text evidence="12">The sequence shown here is derived from an EMBL/GenBank/DDBJ whole genome shotgun (WGS) entry which is preliminary data.</text>
</comment>
<keyword evidence="8" id="KW-0131">Cell cycle</keyword>
<dbReference type="AlphaFoldDB" id="A0A397G9F6"/>
<name>A0A397G9F6_9GLOM</name>
<proteinExistence type="predicted"/>
<evidence type="ECO:0000256" key="11">
    <source>
        <dbReference type="SAM" id="MobiDB-lite"/>
    </source>
</evidence>
<feature type="region of interest" description="Disordered" evidence="11">
    <location>
        <begin position="1"/>
        <end position="23"/>
    </location>
</feature>
<dbReference type="GO" id="GO:0005634">
    <property type="term" value="C:nucleus"/>
    <property type="evidence" value="ECO:0007669"/>
    <property type="project" value="UniProtKB-SubCell"/>
</dbReference>
<evidence type="ECO:0000256" key="7">
    <source>
        <dbReference type="ARBA" id="ARBA00023242"/>
    </source>
</evidence>
<dbReference type="Proteomes" id="UP000266861">
    <property type="component" value="Unassembled WGS sequence"/>
</dbReference>
<evidence type="ECO:0000256" key="4">
    <source>
        <dbReference type="ARBA" id="ARBA00022618"/>
    </source>
</evidence>
<dbReference type="GO" id="GO:0051301">
    <property type="term" value="P:cell division"/>
    <property type="evidence" value="ECO:0007669"/>
    <property type="project" value="UniProtKB-KW"/>
</dbReference>
<keyword evidence="13" id="KW-1185">Reference proteome</keyword>
<keyword evidence="10" id="KW-0175">Coiled coil</keyword>